<name>A0A6A6NTP7_9PEZI</name>
<dbReference type="PANTHER" id="PTHR37542">
    <property type="entry name" value="HELO DOMAIN-CONTAINING PROTEIN-RELATED"/>
    <property type="match status" value="1"/>
</dbReference>
<gene>
    <name evidence="1" type="ORF">BDY21DRAFT_351261</name>
</gene>
<protein>
    <recommendedName>
        <fullName evidence="3">Protein kinase domain-containing protein</fullName>
    </recommendedName>
</protein>
<evidence type="ECO:0000313" key="1">
    <source>
        <dbReference type="EMBL" id="KAF2455119.1"/>
    </source>
</evidence>
<evidence type="ECO:0008006" key="3">
    <source>
        <dbReference type="Google" id="ProtNLM"/>
    </source>
</evidence>
<keyword evidence="2" id="KW-1185">Reference proteome</keyword>
<dbReference type="PANTHER" id="PTHR37542:SF3">
    <property type="entry name" value="PRION-INHIBITION AND PROPAGATION HELO DOMAIN-CONTAINING PROTEIN"/>
    <property type="match status" value="1"/>
</dbReference>
<dbReference type="Gene3D" id="1.10.510.10">
    <property type="entry name" value="Transferase(Phosphotransferase) domain 1"/>
    <property type="match status" value="1"/>
</dbReference>
<dbReference type="OrthoDB" id="1911848at2759"/>
<reference evidence="1" key="1">
    <citation type="journal article" date="2020" name="Stud. Mycol.">
        <title>101 Dothideomycetes genomes: a test case for predicting lifestyles and emergence of pathogens.</title>
        <authorList>
            <person name="Haridas S."/>
            <person name="Albert R."/>
            <person name="Binder M."/>
            <person name="Bloem J."/>
            <person name="Labutti K."/>
            <person name="Salamov A."/>
            <person name="Andreopoulos B."/>
            <person name="Baker S."/>
            <person name="Barry K."/>
            <person name="Bills G."/>
            <person name="Bluhm B."/>
            <person name="Cannon C."/>
            <person name="Castanera R."/>
            <person name="Culley D."/>
            <person name="Daum C."/>
            <person name="Ezra D."/>
            <person name="Gonzalez J."/>
            <person name="Henrissat B."/>
            <person name="Kuo A."/>
            <person name="Liang C."/>
            <person name="Lipzen A."/>
            <person name="Lutzoni F."/>
            <person name="Magnuson J."/>
            <person name="Mondo S."/>
            <person name="Nolan M."/>
            <person name="Ohm R."/>
            <person name="Pangilinan J."/>
            <person name="Park H.-J."/>
            <person name="Ramirez L."/>
            <person name="Alfaro M."/>
            <person name="Sun H."/>
            <person name="Tritt A."/>
            <person name="Yoshinaga Y."/>
            <person name="Zwiers L.-H."/>
            <person name="Turgeon B."/>
            <person name="Goodwin S."/>
            <person name="Spatafora J."/>
            <person name="Crous P."/>
            <person name="Grigoriev I."/>
        </authorList>
    </citation>
    <scope>NUCLEOTIDE SEQUENCE</scope>
    <source>
        <strain evidence="1">ATCC 16933</strain>
    </source>
</reference>
<organism evidence="1 2">
    <name type="scientific">Lineolata rhizophorae</name>
    <dbReference type="NCBI Taxonomy" id="578093"/>
    <lineage>
        <taxon>Eukaryota</taxon>
        <taxon>Fungi</taxon>
        <taxon>Dikarya</taxon>
        <taxon>Ascomycota</taxon>
        <taxon>Pezizomycotina</taxon>
        <taxon>Dothideomycetes</taxon>
        <taxon>Dothideomycetes incertae sedis</taxon>
        <taxon>Lineolatales</taxon>
        <taxon>Lineolataceae</taxon>
        <taxon>Lineolata</taxon>
    </lineage>
</organism>
<dbReference type="EMBL" id="MU001688">
    <property type="protein sequence ID" value="KAF2455119.1"/>
    <property type="molecule type" value="Genomic_DNA"/>
</dbReference>
<accession>A0A6A6NTP7</accession>
<dbReference type="InterPro" id="IPR011009">
    <property type="entry name" value="Kinase-like_dom_sf"/>
</dbReference>
<evidence type="ECO:0000313" key="2">
    <source>
        <dbReference type="Proteomes" id="UP000799766"/>
    </source>
</evidence>
<dbReference type="AlphaFoldDB" id="A0A6A6NTP7"/>
<proteinExistence type="predicted"/>
<dbReference type="Proteomes" id="UP000799766">
    <property type="component" value="Unassembled WGS sequence"/>
</dbReference>
<dbReference type="SUPFAM" id="SSF56112">
    <property type="entry name" value="Protein kinase-like (PK-like)"/>
    <property type="match status" value="1"/>
</dbReference>
<sequence>MPAGRSMGRCTQNDGETVNILLEWRASVPATLSAYLTKVADNIPTDEDVNRPEEIRTMKIAGIFHDPQRTAIVYLCPRQPVNLRDVLRKIEKPSGSDRRALASIIATKVRSLHVHFHLQHMALRAESFVFLGENGRPDFANPYILDWGRPSFASIYQHPEYQKAEPHWFYDVWSLMMVLSEIAEWQPVEACGDESELLKKKLERTQKVTDPGWKGDLTARVFQHGFGFLGKIPWEGQSHPLAAQQA</sequence>